<dbReference type="GeneID" id="93650042"/>
<dbReference type="RefSeq" id="XP_067551434.1">
    <property type="nucleotide sequence ID" value="XM_067690156.1"/>
</dbReference>
<dbReference type="InterPro" id="IPR050849">
    <property type="entry name" value="HAD-like_hydrolase_phosphatase"/>
</dbReference>
<organism evidence="1 2">
    <name type="scientific">Candida metapsilosis</name>
    <dbReference type="NCBI Taxonomy" id="273372"/>
    <lineage>
        <taxon>Eukaryota</taxon>
        <taxon>Fungi</taxon>
        <taxon>Dikarya</taxon>
        <taxon>Ascomycota</taxon>
        <taxon>Saccharomycotina</taxon>
        <taxon>Pichiomycetes</taxon>
        <taxon>Debaryomycetaceae</taxon>
        <taxon>Candida/Lodderomyces clade</taxon>
        <taxon>Candida</taxon>
    </lineage>
</organism>
<dbReference type="SUPFAM" id="SSF56784">
    <property type="entry name" value="HAD-like"/>
    <property type="match status" value="1"/>
</dbReference>
<name>A0A8H8DD84_9ASCO</name>
<keyword evidence="2" id="KW-1185">Reference proteome</keyword>
<gene>
    <name evidence="1" type="ORF">I9W82_001413</name>
</gene>
<sequence>MSKQIPTPRFFSSLPHAVIVDWDETLTTKDTIQYLAQVPYINNQHLQPPFSHYTDIYMSNYAKYKESQQLTNGKTCATTDEYVKFQLGMDPVEMSSIKALQRDKIFKGLTEAQLRSSADHVQLRDGAVQFLNRCLDKGVEVVILSVNWTSLIIDEVLQRNGINDGIRIITNEFEFDESGKTTGAWLKEPRVRTSQDKLDQIDKIKAQLRNAEDTTIESAADDVEMMYIGDSLTDLLPILNVTLPCAIKESKLDQVLTELQFNHFSGTWFDFIKSIND</sequence>
<dbReference type="OrthoDB" id="10255128at2759"/>
<reference evidence="1 2" key="1">
    <citation type="submission" date="2020-12" db="EMBL/GenBank/DDBJ databases">
        <title>Effect of drift, selection, and recombination on the evolution of hybrid genomes in Candida yeast pathogens.</title>
        <authorList>
            <person name="Mixao V."/>
            <person name="Ksiezopolska E."/>
            <person name="Saus E."/>
            <person name="Boekhout T."/>
            <person name="Gacser A."/>
            <person name="Gabaldon T."/>
        </authorList>
    </citation>
    <scope>NUCLEOTIDE SEQUENCE [LARGE SCALE GENOMIC DNA]</scope>
    <source>
        <strain evidence="1 2">BP57</strain>
    </source>
</reference>
<dbReference type="AlphaFoldDB" id="A0A8H8DD84"/>
<dbReference type="PANTHER" id="PTHR28181:SF1">
    <property type="entry name" value="COLD TOLERANCE PROTEIN 1"/>
    <property type="match status" value="1"/>
</dbReference>
<evidence type="ECO:0000313" key="2">
    <source>
        <dbReference type="Proteomes" id="UP000669133"/>
    </source>
</evidence>
<dbReference type="Pfam" id="PF12710">
    <property type="entry name" value="HAD"/>
    <property type="match status" value="1"/>
</dbReference>
<evidence type="ECO:0000313" key="1">
    <source>
        <dbReference type="EMBL" id="KAG5422318.1"/>
    </source>
</evidence>
<dbReference type="InterPro" id="IPR036412">
    <property type="entry name" value="HAD-like_sf"/>
</dbReference>
<dbReference type="Gene3D" id="3.40.50.1000">
    <property type="entry name" value="HAD superfamily/HAD-like"/>
    <property type="match status" value="1"/>
</dbReference>
<proteinExistence type="predicted"/>
<accession>A0A8H8DD84</accession>
<dbReference type="PANTHER" id="PTHR28181">
    <property type="entry name" value="UPF0655 PROTEIN YCR015C"/>
    <property type="match status" value="1"/>
</dbReference>
<dbReference type="NCBIfam" id="TIGR01488">
    <property type="entry name" value="HAD-SF-IB"/>
    <property type="match status" value="1"/>
</dbReference>
<dbReference type="Proteomes" id="UP000669133">
    <property type="component" value="Unassembled WGS sequence"/>
</dbReference>
<protein>
    <submittedName>
        <fullName evidence="1">Uncharacterized protein</fullName>
    </submittedName>
</protein>
<dbReference type="InterPro" id="IPR023214">
    <property type="entry name" value="HAD_sf"/>
</dbReference>
<dbReference type="EMBL" id="JAEOAQ010000001">
    <property type="protein sequence ID" value="KAG5422318.1"/>
    <property type="molecule type" value="Genomic_DNA"/>
</dbReference>
<comment type="caution">
    <text evidence="1">The sequence shown here is derived from an EMBL/GenBank/DDBJ whole genome shotgun (WGS) entry which is preliminary data.</text>
</comment>